<sequence>RSSFLGEYGCPKPKEPRDLSYLPVYTPLRLLLFADSFHPWTASEGALHERLSPLCFLPASHGQLKPPRVGHAWRPI</sequence>
<keyword evidence="2" id="KW-1185">Reference proteome</keyword>
<dbReference type="Proteomes" id="UP000499080">
    <property type="component" value="Unassembled WGS sequence"/>
</dbReference>
<dbReference type="EMBL" id="BGPR01154555">
    <property type="protein sequence ID" value="GBL71936.1"/>
    <property type="molecule type" value="Genomic_DNA"/>
</dbReference>
<reference evidence="1 2" key="1">
    <citation type="journal article" date="2019" name="Sci. Rep.">
        <title>Orb-weaving spider Araneus ventricosus genome elucidates the spidroin gene catalogue.</title>
        <authorList>
            <person name="Kono N."/>
            <person name="Nakamura H."/>
            <person name="Ohtoshi R."/>
            <person name="Moran D.A.P."/>
            <person name="Shinohara A."/>
            <person name="Yoshida Y."/>
            <person name="Fujiwara M."/>
            <person name="Mori M."/>
            <person name="Tomita M."/>
            <person name="Arakawa K."/>
        </authorList>
    </citation>
    <scope>NUCLEOTIDE SEQUENCE [LARGE SCALE GENOMIC DNA]</scope>
</reference>
<organism evidence="1 2">
    <name type="scientific">Araneus ventricosus</name>
    <name type="common">Orbweaver spider</name>
    <name type="synonym">Epeira ventricosa</name>
    <dbReference type="NCBI Taxonomy" id="182803"/>
    <lineage>
        <taxon>Eukaryota</taxon>
        <taxon>Metazoa</taxon>
        <taxon>Ecdysozoa</taxon>
        <taxon>Arthropoda</taxon>
        <taxon>Chelicerata</taxon>
        <taxon>Arachnida</taxon>
        <taxon>Araneae</taxon>
        <taxon>Araneomorphae</taxon>
        <taxon>Entelegynae</taxon>
        <taxon>Araneoidea</taxon>
        <taxon>Araneidae</taxon>
        <taxon>Araneus</taxon>
    </lineage>
</organism>
<name>A0A4Y1ZXW2_ARAVE</name>
<gene>
    <name evidence="1" type="ORF">AVEN_40728_1</name>
</gene>
<evidence type="ECO:0000313" key="2">
    <source>
        <dbReference type="Proteomes" id="UP000499080"/>
    </source>
</evidence>
<proteinExistence type="predicted"/>
<feature type="non-terminal residue" evidence="1">
    <location>
        <position position="1"/>
    </location>
</feature>
<protein>
    <submittedName>
        <fullName evidence="1">Uncharacterized protein</fullName>
    </submittedName>
</protein>
<dbReference type="AlphaFoldDB" id="A0A4Y1ZXW2"/>
<comment type="caution">
    <text evidence="1">The sequence shown here is derived from an EMBL/GenBank/DDBJ whole genome shotgun (WGS) entry which is preliminary data.</text>
</comment>
<evidence type="ECO:0000313" key="1">
    <source>
        <dbReference type="EMBL" id="GBL71936.1"/>
    </source>
</evidence>
<accession>A0A4Y1ZXW2</accession>